<feature type="transmembrane region" description="Helical" evidence="1">
    <location>
        <begin position="7"/>
        <end position="23"/>
    </location>
</feature>
<dbReference type="Proteomes" id="UP000031163">
    <property type="component" value="Chromosome"/>
</dbReference>
<dbReference type="GeneID" id="74431561"/>
<dbReference type="Pfam" id="PF11127">
    <property type="entry name" value="YgaP-like_TM"/>
    <property type="match status" value="1"/>
</dbReference>
<evidence type="ECO:0000313" key="4">
    <source>
        <dbReference type="Proteomes" id="UP000031163"/>
    </source>
</evidence>
<dbReference type="STRING" id="1031564.CINS_0760"/>
<sequence length="70" mass="7849">MKKTERFFRILLSMCAFSMGIYFSTWWGLLGLIPFLTGLFGICPIRVLSGKQACPLGICPISKKKNSDIC</sequence>
<dbReference type="KEGG" id="cis:CINS_0760"/>
<gene>
    <name evidence="3" type="ORF">CINS_0760</name>
</gene>
<evidence type="ECO:0000313" key="3">
    <source>
        <dbReference type="EMBL" id="AJC87728.1"/>
    </source>
</evidence>
<name>A0A0A8H0M1_9BACT</name>
<evidence type="ECO:0000256" key="1">
    <source>
        <dbReference type="SAM" id="Phobius"/>
    </source>
</evidence>
<feature type="domain" description="Inner membrane protein YgaP-like transmembrane" evidence="2">
    <location>
        <begin position="3"/>
        <end position="55"/>
    </location>
</feature>
<evidence type="ECO:0000259" key="2">
    <source>
        <dbReference type="Pfam" id="PF11127"/>
    </source>
</evidence>
<dbReference type="InterPro" id="IPR021309">
    <property type="entry name" value="YgaP-like_TM"/>
</dbReference>
<keyword evidence="1" id="KW-0472">Membrane</keyword>
<dbReference type="AlphaFoldDB" id="A0A0A8H0M1"/>
<proteinExistence type="predicted"/>
<dbReference type="RefSeq" id="WP_039649988.1">
    <property type="nucleotide sequence ID" value="NZ_CP007770.1"/>
</dbReference>
<accession>A0A0A8H0M1</accession>
<organism evidence="3 4">
    <name type="scientific">Campylobacter insulaenigrae NCTC 12927</name>
    <dbReference type="NCBI Taxonomy" id="1031564"/>
    <lineage>
        <taxon>Bacteria</taxon>
        <taxon>Pseudomonadati</taxon>
        <taxon>Campylobacterota</taxon>
        <taxon>Epsilonproteobacteria</taxon>
        <taxon>Campylobacterales</taxon>
        <taxon>Campylobacteraceae</taxon>
        <taxon>Campylobacter</taxon>
    </lineage>
</organism>
<reference evidence="3 4" key="1">
    <citation type="journal article" date="2014" name="Genome Biol. Evol.">
        <title>Comparative Genomics of the Campylobacter lari Group.</title>
        <authorList>
            <person name="Miller W.G."/>
            <person name="Yee E."/>
            <person name="Chapman M.H."/>
            <person name="Smith T.P."/>
            <person name="Bono J.L."/>
            <person name="Huynh S."/>
            <person name="Parker C.T."/>
            <person name="Vandamme P."/>
            <person name="Luong K."/>
            <person name="Korlach J."/>
        </authorList>
    </citation>
    <scope>NUCLEOTIDE SEQUENCE [LARGE SCALE GENOMIC DNA]</scope>
    <source>
        <strain evidence="3 4">NCTC 12927</strain>
    </source>
</reference>
<dbReference type="EMBL" id="CP007770">
    <property type="protein sequence ID" value="AJC87728.1"/>
    <property type="molecule type" value="Genomic_DNA"/>
</dbReference>
<keyword evidence="1" id="KW-0812">Transmembrane</keyword>
<keyword evidence="1" id="KW-1133">Transmembrane helix</keyword>
<protein>
    <recommendedName>
        <fullName evidence="2">Inner membrane protein YgaP-like transmembrane domain-containing protein</fullName>
    </recommendedName>
</protein>
<dbReference type="HOGENOM" id="CLU_176022_4_1_7"/>